<keyword evidence="2" id="KW-1003">Cell membrane</keyword>
<dbReference type="Gene3D" id="1.25.40.10">
    <property type="entry name" value="Tetratricopeptide repeat domain"/>
    <property type="match status" value="1"/>
</dbReference>
<evidence type="ECO:0000256" key="7">
    <source>
        <dbReference type="ARBA" id="ARBA00023136"/>
    </source>
</evidence>
<protein>
    <submittedName>
        <fullName evidence="11">Tetratricopeptide repeat protein</fullName>
    </submittedName>
</protein>
<keyword evidence="3" id="KW-0328">Glycosyltransferase</keyword>
<dbReference type="Pfam" id="PF13428">
    <property type="entry name" value="TPR_14"/>
    <property type="match status" value="1"/>
</dbReference>
<dbReference type="Pfam" id="PF13231">
    <property type="entry name" value="PMT_2"/>
    <property type="match status" value="1"/>
</dbReference>
<dbReference type="GO" id="GO:0016763">
    <property type="term" value="F:pentosyltransferase activity"/>
    <property type="evidence" value="ECO:0007669"/>
    <property type="project" value="TreeGrafter"/>
</dbReference>
<evidence type="ECO:0000256" key="9">
    <source>
        <dbReference type="SAM" id="Phobius"/>
    </source>
</evidence>
<gene>
    <name evidence="11" type="ORF">Poly30_29520</name>
</gene>
<dbReference type="PROSITE" id="PS51257">
    <property type="entry name" value="PROKAR_LIPOPROTEIN"/>
    <property type="match status" value="1"/>
</dbReference>
<dbReference type="EMBL" id="CP036434">
    <property type="protein sequence ID" value="QDV07428.1"/>
    <property type="molecule type" value="Genomic_DNA"/>
</dbReference>
<dbReference type="Proteomes" id="UP000320390">
    <property type="component" value="Chromosome"/>
</dbReference>
<dbReference type="Pfam" id="PF14559">
    <property type="entry name" value="TPR_19"/>
    <property type="match status" value="1"/>
</dbReference>
<dbReference type="InterPro" id="IPR011990">
    <property type="entry name" value="TPR-like_helical_dom_sf"/>
</dbReference>
<feature type="transmembrane region" description="Helical" evidence="9">
    <location>
        <begin position="422"/>
        <end position="441"/>
    </location>
</feature>
<dbReference type="InterPro" id="IPR019734">
    <property type="entry name" value="TPR_rpt"/>
</dbReference>
<evidence type="ECO:0000313" key="12">
    <source>
        <dbReference type="Proteomes" id="UP000320390"/>
    </source>
</evidence>
<feature type="transmembrane region" description="Helical" evidence="9">
    <location>
        <begin position="212"/>
        <end position="242"/>
    </location>
</feature>
<keyword evidence="12" id="KW-1185">Reference proteome</keyword>
<dbReference type="AlphaFoldDB" id="A0A518ETL9"/>
<name>A0A518ETL9_9BACT</name>
<dbReference type="SUPFAM" id="SSF48452">
    <property type="entry name" value="TPR-like"/>
    <property type="match status" value="1"/>
</dbReference>
<evidence type="ECO:0000259" key="10">
    <source>
        <dbReference type="Pfam" id="PF13231"/>
    </source>
</evidence>
<keyword evidence="8" id="KW-0802">TPR repeat</keyword>
<dbReference type="GO" id="GO:0009103">
    <property type="term" value="P:lipopolysaccharide biosynthetic process"/>
    <property type="evidence" value="ECO:0007669"/>
    <property type="project" value="UniProtKB-ARBA"/>
</dbReference>
<evidence type="ECO:0000256" key="8">
    <source>
        <dbReference type="PROSITE-ProRule" id="PRU00339"/>
    </source>
</evidence>
<dbReference type="PANTHER" id="PTHR33908:SF11">
    <property type="entry name" value="MEMBRANE PROTEIN"/>
    <property type="match status" value="1"/>
</dbReference>
<feature type="repeat" description="TPR" evidence="8">
    <location>
        <begin position="500"/>
        <end position="533"/>
    </location>
</feature>
<feature type="transmembrane region" description="Helical" evidence="9">
    <location>
        <begin position="43"/>
        <end position="64"/>
    </location>
</feature>
<organism evidence="11 12">
    <name type="scientific">Saltatorellus ferox</name>
    <dbReference type="NCBI Taxonomy" id="2528018"/>
    <lineage>
        <taxon>Bacteria</taxon>
        <taxon>Pseudomonadati</taxon>
        <taxon>Planctomycetota</taxon>
        <taxon>Planctomycetia</taxon>
        <taxon>Planctomycetia incertae sedis</taxon>
        <taxon>Saltatorellus</taxon>
    </lineage>
</organism>
<dbReference type="GO" id="GO:0005886">
    <property type="term" value="C:plasma membrane"/>
    <property type="evidence" value="ECO:0007669"/>
    <property type="project" value="UniProtKB-SubCell"/>
</dbReference>
<evidence type="ECO:0000256" key="5">
    <source>
        <dbReference type="ARBA" id="ARBA00022692"/>
    </source>
</evidence>
<feature type="transmembrane region" description="Helical" evidence="9">
    <location>
        <begin position="171"/>
        <end position="192"/>
    </location>
</feature>
<feature type="domain" description="Glycosyltransferase RgtA/B/C/D-like" evidence="10">
    <location>
        <begin position="102"/>
        <end position="267"/>
    </location>
</feature>
<dbReference type="InterPro" id="IPR038731">
    <property type="entry name" value="RgtA/B/C-like"/>
</dbReference>
<feature type="repeat" description="TPR" evidence="8">
    <location>
        <begin position="639"/>
        <end position="672"/>
    </location>
</feature>
<evidence type="ECO:0000256" key="6">
    <source>
        <dbReference type="ARBA" id="ARBA00022989"/>
    </source>
</evidence>
<accession>A0A518ETL9</accession>
<feature type="transmembrane region" description="Helical" evidence="9">
    <location>
        <begin position="254"/>
        <end position="273"/>
    </location>
</feature>
<comment type="subcellular location">
    <subcellularLocation>
        <location evidence="1">Cell membrane</location>
        <topology evidence="1">Multi-pass membrane protein</topology>
    </subcellularLocation>
</comment>
<feature type="transmembrane region" description="Helical" evidence="9">
    <location>
        <begin position="471"/>
        <end position="491"/>
    </location>
</feature>
<sequence length="693" mass="74450">MMRGGPLSYAAFGGCPGLGLFSDTLEPALEDTKGAVEPRPARTWIVAALIFGFAAAIRVVYVLALRDHPRFEAPAMDAGYHLAWAKALATGTEFRDGPLFRAPLYPGFLALLWKLTGGSLLGVRIVQALLGGVTAALTYRLGRRVASEAAGRVAGVMVAISWTMVAFDAELLIPVLLAPLLLVALELAVVWFDSTGDATPAPNLGPGFRRRFPQSLIVGTAFGLAAIARPNVLLFMPVLFGFSIWKSRRVMPALWLTLGTLLPILPVTVHNALEGDVSLIATQGGVNFWIGNNPASDGAAAIVPGTRDGWWEGYFDSIAMAEEAEGRDLRPTEVSAHYRSRAFDWMSAHPLDAFRHLAWKARLLFANVEIANNQDMRFVAFRTLPALRYSPARWGILLGLGSVGLVWLALRGPKERRAGVALLASFAVVYGFSIVLFFVNARFRLPLVPILSVGTGATLAGIVGALRSGRWVRVGALALPALLILTLSFIMPKGIVQSDANGLAELGRAELALGRPEQALEYLEEAIRANPASVQVRMALASAIVAAGQNPERALLLLEEARSLPRGADLVELEVQILDTRLSAGDTEGALRAARAALSKHPRDGALRFVVARAEAMSGNARGALDRFEALLADEPTNVAVARVIGQILAQIGPREDAIRAYERVLDLAPFATPEILREAEEQLRKLRVPAGR</sequence>
<feature type="transmembrane region" description="Helical" evidence="9">
    <location>
        <begin position="447"/>
        <end position="466"/>
    </location>
</feature>
<dbReference type="InterPro" id="IPR050297">
    <property type="entry name" value="LipidA_mod_glycosyltrf_83"/>
</dbReference>
<keyword evidence="6 9" id="KW-1133">Transmembrane helix</keyword>
<evidence type="ECO:0000256" key="4">
    <source>
        <dbReference type="ARBA" id="ARBA00022679"/>
    </source>
</evidence>
<keyword evidence="7 9" id="KW-0472">Membrane</keyword>
<proteinExistence type="predicted"/>
<dbReference type="OrthoDB" id="9761985at2"/>
<dbReference type="SMART" id="SM00028">
    <property type="entry name" value="TPR"/>
    <property type="match status" value="2"/>
</dbReference>
<reference evidence="11 12" key="1">
    <citation type="submission" date="2019-02" db="EMBL/GenBank/DDBJ databases">
        <title>Deep-cultivation of Planctomycetes and their phenomic and genomic characterization uncovers novel biology.</title>
        <authorList>
            <person name="Wiegand S."/>
            <person name="Jogler M."/>
            <person name="Boedeker C."/>
            <person name="Pinto D."/>
            <person name="Vollmers J."/>
            <person name="Rivas-Marin E."/>
            <person name="Kohn T."/>
            <person name="Peeters S.H."/>
            <person name="Heuer A."/>
            <person name="Rast P."/>
            <person name="Oberbeckmann S."/>
            <person name="Bunk B."/>
            <person name="Jeske O."/>
            <person name="Meyerdierks A."/>
            <person name="Storesund J.E."/>
            <person name="Kallscheuer N."/>
            <person name="Luecker S."/>
            <person name="Lage O.M."/>
            <person name="Pohl T."/>
            <person name="Merkel B.J."/>
            <person name="Hornburger P."/>
            <person name="Mueller R.-W."/>
            <person name="Bruemmer F."/>
            <person name="Labrenz M."/>
            <person name="Spormann A.M."/>
            <person name="Op den Camp H."/>
            <person name="Overmann J."/>
            <person name="Amann R."/>
            <person name="Jetten M.S.M."/>
            <person name="Mascher T."/>
            <person name="Medema M.H."/>
            <person name="Devos D.P."/>
            <person name="Kaster A.-K."/>
            <person name="Ovreas L."/>
            <person name="Rohde M."/>
            <person name="Galperin M.Y."/>
            <person name="Jogler C."/>
        </authorList>
    </citation>
    <scope>NUCLEOTIDE SEQUENCE [LARGE SCALE GENOMIC DNA]</scope>
    <source>
        <strain evidence="11 12">Poly30</strain>
    </source>
</reference>
<evidence type="ECO:0000256" key="3">
    <source>
        <dbReference type="ARBA" id="ARBA00022676"/>
    </source>
</evidence>
<evidence type="ECO:0000256" key="1">
    <source>
        <dbReference type="ARBA" id="ARBA00004651"/>
    </source>
</evidence>
<dbReference type="PROSITE" id="PS50005">
    <property type="entry name" value="TPR"/>
    <property type="match status" value="2"/>
</dbReference>
<keyword evidence="4" id="KW-0808">Transferase</keyword>
<evidence type="ECO:0000313" key="11">
    <source>
        <dbReference type="EMBL" id="QDV07428.1"/>
    </source>
</evidence>
<evidence type="ECO:0000256" key="2">
    <source>
        <dbReference type="ARBA" id="ARBA00022475"/>
    </source>
</evidence>
<dbReference type="PANTHER" id="PTHR33908">
    <property type="entry name" value="MANNOSYLTRANSFERASE YKCB-RELATED"/>
    <property type="match status" value="1"/>
</dbReference>
<feature type="transmembrane region" description="Helical" evidence="9">
    <location>
        <begin position="392"/>
        <end position="410"/>
    </location>
</feature>
<keyword evidence="5 9" id="KW-0812">Transmembrane</keyword>